<comment type="subcellular location">
    <subcellularLocation>
        <location evidence="1">Nucleus</location>
    </subcellularLocation>
</comment>
<feature type="domain" description="HTH myb-type" evidence="8">
    <location>
        <begin position="72"/>
        <end position="117"/>
    </location>
</feature>
<keyword evidence="4" id="KW-0238">DNA-binding</keyword>
<feature type="domain" description="HTH myb-type" evidence="8">
    <location>
        <begin position="9"/>
        <end position="66"/>
    </location>
</feature>
<evidence type="ECO:0000256" key="2">
    <source>
        <dbReference type="ARBA" id="ARBA00022737"/>
    </source>
</evidence>
<dbReference type="RefSeq" id="XP_039126156.1">
    <property type="nucleotide sequence ID" value="XM_039270222.1"/>
</dbReference>
<evidence type="ECO:0000256" key="5">
    <source>
        <dbReference type="ARBA" id="ARBA00023163"/>
    </source>
</evidence>
<dbReference type="PROSITE" id="PS51294">
    <property type="entry name" value="HTH_MYB"/>
    <property type="match status" value="2"/>
</dbReference>
<dbReference type="PROSITE" id="PS50090">
    <property type="entry name" value="MYB_LIKE"/>
    <property type="match status" value="2"/>
</dbReference>
<evidence type="ECO:0000313" key="9">
    <source>
        <dbReference type="Proteomes" id="UP001515500"/>
    </source>
</evidence>
<organism evidence="9 10">
    <name type="scientific">Dioscorea cayennensis subsp. rotundata</name>
    <name type="common">White Guinea yam</name>
    <name type="synonym">Dioscorea rotundata</name>
    <dbReference type="NCBI Taxonomy" id="55577"/>
    <lineage>
        <taxon>Eukaryota</taxon>
        <taxon>Viridiplantae</taxon>
        <taxon>Streptophyta</taxon>
        <taxon>Embryophyta</taxon>
        <taxon>Tracheophyta</taxon>
        <taxon>Spermatophyta</taxon>
        <taxon>Magnoliopsida</taxon>
        <taxon>Liliopsida</taxon>
        <taxon>Dioscoreales</taxon>
        <taxon>Dioscoreaceae</taxon>
        <taxon>Dioscorea</taxon>
    </lineage>
</organism>
<dbReference type="SUPFAM" id="SSF46689">
    <property type="entry name" value="Homeodomain-like"/>
    <property type="match status" value="1"/>
</dbReference>
<name>A0AB40BFZ2_DIOCR</name>
<accession>A0AB40BFZ2</accession>
<feature type="domain" description="Myb-like" evidence="7">
    <location>
        <begin position="63"/>
        <end position="113"/>
    </location>
</feature>
<dbReference type="FunFam" id="1.10.10.60:FF:000015">
    <property type="entry name" value="Transcription factor RAX3"/>
    <property type="match status" value="1"/>
</dbReference>
<evidence type="ECO:0000313" key="10">
    <source>
        <dbReference type="RefSeq" id="XP_039126156.1"/>
    </source>
</evidence>
<proteinExistence type="predicted"/>
<dbReference type="Proteomes" id="UP001515500">
    <property type="component" value="Chromosome 5"/>
</dbReference>
<dbReference type="SMART" id="SM00717">
    <property type="entry name" value="SANT"/>
    <property type="match status" value="2"/>
</dbReference>
<dbReference type="InterPro" id="IPR001005">
    <property type="entry name" value="SANT/Myb"/>
</dbReference>
<dbReference type="InterPro" id="IPR009057">
    <property type="entry name" value="Homeodomain-like_sf"/>
</dbReference>
<keyword evidence="2" id="KW-0677">Repeat</keyword>
<dbReference type="GO" id="GO:0005634">
    <property type="term" value="C:nucleus"/>
    <property type="evidence" value="ECO:0007669"/>
    <property type="project" value="UniProtKB-SubCell"/>
</dbReference>
<evidence type="ECO:0000259" key="7">
    <source>
        <dbReference type="PROSITE" id="PS50090"/>
    </source>
</evidence>
<dbReference type="GeneID" id="120262152"/>
<keyword evidence="3" id="KW-0805">Transcription regulation</keyword>
<dbReference type="Pfam" id="PF00249">
    <property type="entry name" value="Myb_DNA-binding"/>
    <property type="match status" value="2"/>
</dbReference>
<protein>
    <submittedName>
        <fullName evidence="10">Transcription factor MYB87-like</fullName>
    </submittedName>
</protein>
<keyword evidence="9" id="KW-1185">Reference proteome</keyword>
<evidence type="ECO:0000256" key="3">
    <source>
        <dbReference type="ARBA" id="ARBA00023015"/>
    </source>
</evidence>
<evidence type="ECO:0000259" key="8">
    <source>
        <dbReference type="PROSITE" id="PS51294"/>
    </source>
</evidence>
<dbReference type="CDD" id="cd00167">
    <property type="entry name" value="SANT"/>
    <property type="match status" value="2"/>
</dbReference>
<dbReference type="AlphaFoldDB" id="A0AB40BFZ2"/>
<evidence type="ECO:0000256" key="4">
    <source>
        <dbReference type="ARBA" id="ARBA00023125"/>
    </source>
</evidence>
<gene>
    <name evidence="10" type="primary">LOC120262152</name>
</gene>
<keyword evidence="5" id="KW-0804">Transcription</keyword>
<dbReference type="Gene3D" id="1.10.10.60">
    <property type="entry name" value="Homeodomain-like"/>
    <property type="match status" value="2"/>
</dbReference>
<sequence length="235" mass="26194">MGKAPCCDKTKVRRGPWSPEEDILLINFAQKHGTGGNWMTLPQKAGLRRCGKSCRLRWMNYLRPDIKHGGYTEEEGYIISTLYKTIGSKWSIIASHLPGRTDNDVKNYWNTKLKKKVTTIAEDTEASQTPTPAIDHSIDQSKTFISELLNDLNEVSSKSSPGQESSNINIPDWFAYENGEMNTLLWELGFASSSDTSMQEIGDHIGGDSSMASIGSLWSFSETMPQSSATNELYI</sequence>
<keyword evidence="6" id="KW-0539">Nucleus</keyword>
<feature type="domain" description="Myb-like" evidence="7">
    <location>
        <begin position="9"/>
        <end position="62"/>
    </location>
</feature>
<dbReference type="GO" id="GO:0003677">
    <property type="term" value="F:DNA binding"/>
    <property type="evidence" value="ECO:0007669"/>
    <property type="project" value="UniProtKB-KW"/>
</dbReference>
<evidence type="ECO:0000256" key="1">
    <source>
        <dbReference type="ARBA" id="ARBA00004123"/>
    </source>
</evidence>
<dbReference type="PANTHER" id="PTHR48000:SF67">
    <property type="entry name" value="MYB-LIKE DNA-BINDING DOMAIN CONTAINING PROTEIN, EXPRESSED"/>
    <property type="match status" value="1"/>
</dbReference>
<dbReference type="PANTHER" id="PTHR48000">
    <property type="entry name" value="OS09G0431300 PROTEIN"/>
    <property type="match status" value="1"/>
</dbReference>
<evidence type="ECO:0000256" key="6">
    <source>
        <dbReference type="ARBA" id="ARBA00023242"/>
    </source>
</evidence>
<reference evidence="10" key="1">
    <citation type="submission" date="2025-08" db="UniProtKB">
        <authorList>
            <consortium name="RefSeq"/>
        </authorList>
    </citation>
    <scope>IDENTIFICATION</scope>
</reference>
<dbReference type="InterPro" id="IPR017930">
    <property type="entry name" value="Myb_dom"/>
</dbReference>